<sequence>MMICKPLTYPLNPEVNNDMSMTIPDMSYSLAELIRKARIGTLPADLVRNVLYDESDDFDSVLAENIAGYDLVDKDRELEKLRAKFEAMHKASGSGRSGLRSTAARDDSVESEANTTEESSQP</sequence>
<proteinExistence type="predicted"/>
<feature type="compositionally biased region" description="Polar residues" evidence="1">
    <location>
        <begin position="111"/>
        <end position="122"/>
    </location>
</feature>
<organism evidence="2">
    <name type="scientific">Microvirus mar23</name>
    <dbReference type="NCBI Taxonomy" id="2851156"/>
    <lineage>
        <taxon>Viruses</taxon>
        <taxon>Monodnaviria</taxon>
        <taxon>Sangervirae</taxon>
        <taxon>Phixviricota</taxon>
        <taxon>Malgrandaviricetes</taxon>
        <taxon>Petitvirales</taxon>
        <taxon>Microviridae</taxon>
    </lineage>
</organism>
<dbReference type="EMBL" id="MZ089769">
    <property type="protein sequence ID" value="QXN75094.1"/>
    <property type="molecule type" value="Genomic_DNA"/>
</dbReference>
<protein>
    <submittedName>
        <fullName evidence="2">Uncharacterized protein</fullName>
    </submittedName>
</protein>
<name>A0A8F5ML06_9VIRU</name>
<accession>A0A8F5ML06</accession>
<reference evidence="2" key="1">
    <citation type="submission" date="2021-04" db="EMBL/GenBank/DDBJ databases">
        <title>Genomes of microviruses identified in yellow-bellied marmot fecal samples.</title>
        <authorList>
            <person name="Varsani A."/>
            <person name="Kraberger S."/>
            <person name="Chatterjee A."/>
            <person name="Richet C."/>
            <person name="Fontenele R.S."/>
            <person name="Schmidlin K."/>
            <person name="Blumstein D.T."/>
        </authorList>
    </citation>
    <scope>NUCLEOTIDE SEQUENCE</scope>
    <source>
        <strain evidence="2">Mar23</strain>
    </source>
</reference>
<evidence type="ECO:0000313" key="2">
    <source>
        <dbReference type="EMBL" id="QXN75094.1"/>
    </source>
</evidence>
<evidence type="ECO:0000256" key="1">
    <source>
        <dbReference type="SAM" id="MobiDB-lite"/>
    </source>
</evidence>
<feature type="region of interest" description="Disordered" evidence="1">
    <location>
        <begin position="87"/>
        <end position="122"/>
    </location>
</feature>